<dbReference type="SMART" id="SM00320">
    <property type="entry name" value="WD40"/>
    <property type="match status" value="3"/>
</dbReference>
<dbReference type="GO" id="GO:0034045">
    <property type="term" value="C:phagophore assembly site membrane"/>
    <property type="evidence" value="ECO:0007669"/>
    <property type="project" value="UniProtKB-SubCell"/>
</dbReference>
<feature type="region of interest" description="Disordered" evidence="18">
    <location>
        <begin position="1"/>
        <end position="40"/>
    </location>
</feature>
<gene>
    <name evidence="19" type="ORF">OsJ_00527</name>
</gene>
<evidence type="ECO:0000256" key="16">
    <source>
        <dbReference type="ARBA" id="ARBA00025740"/>
    </source>
</evidence>
<comment type="similarity">
    <text evidence="4">Belongs to the glycosyltransferase GT106 family.</text>
</comment>
<accession>B9ET24</accession>
<dbReference type="CDD" id="cd11299">
    <property type="entry name" value="O-FucT_plant"/>
    <property type="match status" value="1"/>
</dbReference>
<dbReference type="InterPro" id="IPR048720">
    <property type="entry name" value="PROPPIN"/>
</dbReference>
<keyword evidence="14" id="KW-0294">Fucose metabolism</keyword>
<keyword evidence="6" id="KW-0328">Glycosyltransferase</keyword>
<evidence type="ECO:0000256" key="6">
    <source>
        <dbReference type="ARBA" id="ARBA00022676"/>
    </source>
</evidence>
<organism evidence="19">
    <name type="scientific">Oryza sativa subsp. japonica</name>
    <name type="common">Rice</name>
    <dbReference type="NCBI Taxonomy" id="39947"/>
    <lineage>
        <taxon>Eukaryota</taxon>
        <taxon>Viridiplantae</taxon>
        <taxon>Streptophyta</taxon>
        <taxon>Embryophyta</taxon>
        <taxon>Tracheophyta</taxon>
        <taxon>Spermatophyta</taxon>
        <taxon>Magnoliopsida</taxon>
        <taxon>Liliopsida</taxon>
        <taxon>Poales</taxon>
        <taxon>Poaceae</taxon>
        <taxon>BOP clade</taxon>
        <taxon>Oryzoideae</taxon>
        <taxon>Oryzeae</taxon>
        <taxon>Oryzinae</taxon>
        <taxon>Oryza</taxon>
        <taxon>Oryza sativa</taxon>
    </lineage>
</organism>
<evidence type="ECO:0000256" key="10">
    <source>
        <dbReference type="ARBA" id="ARBA00022968"/>
    </source>
</evidence>
<dbReference type="PANTHER" id="PTHR31741:SF71">
    <property type="entry name" value="O-FUCOSYLTRANSFERASE FAMILY PROTEIN"/>
    <property type="match status" value="1"/>
</dbReference>
<dbReference type="InterPro" id="IPR019378">
    <property type="entry name" value="GDP-Fuc_O-FucTrfase"/>
</dbReference>
<sequence length="884" mass="98750">MSSQVSTSRGLPSPSKLGTFESPHTWQMSGPTGQAEAGSSDDQDIRLLSVSWNQDFGCFAAGTSNGFRIFNCDPFKETFRRDLKSGGFGIVEMLFRCNILALVGGGSNAHYPPNKVMIWDDHRSHCIGEFAFRSDVRAVKLGKDYIVIVLERKIYVYNFTDLKLLHQIETQSNPKGLCCLSHHSNTSVLACPGVHQGHVRVEHFGLKVTRMISAHDSHISCMALTMDGLLLATASMKGTLIRIFNTMDGTRLQEVRRGLDKADIYSIALSPNVQWLAVSSDKGTVHIFSLRVRVAGEDASNEQRSLEGPRMDHQNSSSSIDPLIQTNTGSNASSSLSFMKGILPKYFSSEWSFAQFHLPEVTRYIVAFGAQNTVMMVGLDGSFYRCSFDQVNGGQMLQKEYFRKARRAAEAGLEVGDEGGGERRGVDGGGAAGVDRRAVEARVLADCGGGGGAATGLAALAGEDRVAARLSPPALVPRRIYKSNGYLLVTCNGGLNQMRAGICDMVTIARYLNLTLVVPELDKRSFWADSSEFGDIFDVSHFINSLRDELMIVKELPMKLKLKTKRRLYSMPPVSWSNETYYLKRVLRLARKHKVIHFNKTDARLANNGLPVKLQRLRCRVNFEALRFTPQIEALGRKLISTLQKSGQFVVLHLRYEMDMLSFSGCTHGCSDEETEELTRMRYAYPWWKEKEIDSEVKRFQGLCPLTPEEITLVLKALGFKKDTLIYIASGEIYGGERRLAALKAAYPRLVRKEKLLSPEELQPFQNHSTQMAALDYMVSIASDVFIPSYDGNMARVVEGHRRYTGFRKTILLDRVKLVELLDSFQGGAMSWNEFSAAVKKAHQHRMGQPTERKVIPGRPKEEDYFYANPQECLGSREGLRDIL</sequence>
<evidence type="ECO:0000256" key="3">
    <source>
        <dbReference type="ARBA" id="ARBA00004881"/>
    </source>
</evidence>
<evidence type="ECO:0000256" key="8">
    <source>
        <dbReference type="ARBA" id="ARBA00022692"/>
    </source>
</evidence>
<evidence type="ECO:0000256" key="12">
    <source>
        <dbReference type="ARBA" id="ARBA00023136"/>
    </source>
</evidence>
<proteinExistence type="inferred from homology"/>
<dbReference type="Gene3D" id="2.130.10.10">
    <property type="entry name" value="YVTN repeat-like/Quinoprotein amine dehydrogenase"/>
    <property type="match status" value="1"/>
</dbReference>
<dbReference type="FunFam" id="2.130.10.10:FF:000610">
    <property type="entry name" value="Autophagy-related protein 18c"/>
    <property type="match status" value="1"/>
</dbReference>
<dbReference type="GO" id="GO:0016757">
    <property type="term" value="F:glycosyltransferase activity"/>
    <property type="evidence" value="ECO:0007669"/>
    <property type="project" value="UniProtKB-KW"/>
</dbReference>
<feature type="compositionally biased region" description="Polar residues" evidence="18">
    <location>
        <begin position="1"/>
        <end position="10"/>
    </location>
</feature>
<keyword evidence="12" id="KW-0472">Membrane</keyword>
<evidence type="ECO:0000256" key="4">
    <source>
        <dbReference type="ARBA" id="ARBA00007737"/>
    </source>
</evidence>
<keyword evidence="7" id="KW-0808">Transferase</keyword>
<dbReference type="Pfam" id="PF10250">
    <property type="entry name" value="O-FucT"/>
    <property type="match status" value="1"/>
</dbReference>
<dbReference type="InterPro" id="IPR015943">
    <property type="entry name" value="WD40/YVTN_repeat-like_dom_sf"/>
</dbReference>
<comment type="subcellular location">
    <subcellularLocation>
        <location evidence="1">Membrane</location>
        <topology evidence="1">Single-pass type II membrane protein</topology>
    </subcellularLocation>
    <subcellularLocation>
        <location evidence="2">Preautophagosomal structure membrane</location>
        <topology evidence="2">Peripheral membrane protein</topology>
    </subcellularLocation>
</comment>
<feature type="region of interest" description="Disordered" evidence="18">
    <location>
        <begin position="299"/>
        <end position="323"/>
    </location>
</feature>
<name>B9ET24_ORYSJ</name>
<dbReference type="Pfam" id="PF21032">
    <property type="entry name" value="PROPPIN"/>
    <property type="match status" value="1"/>
</dbReference>
<evidence type="ECO:0000256" key="13">
    <source>
        <dbReference type="ARBA" id="ARBA00023180"/>
    </source>
</evidence>
<evidence type="ECO:0000256" key="15">
    <source>
        <dbReference type="ARBA" id="ARBA00023277"/>
    </source>
</evidence>
<evidence type="ECO:0000313" key="19">
    <source>
        <dbReference type="EMBL" id="EEE53940.1"/>
    </source>
</evidence>
<protein>
    <recommendedName>
        <fullName evidence="17">O-fucosyltransferase family protein</fullName>
    </recommendedName>
</protein>
<evidence type="ECO:0000256" key="2">
    <source>
        <dbReference type="ARBA" id="ARBA00004623"/>
    </source>
</evidence>
<dbReference type="FunFam" id="3.40.50.11350:FF:000011">
    <property type="entry name" value="O-fucosyltransferase 28"/>
    <property type="match status" value="1"/>
</dbReference>
<evidence type="ECO:0000256" key="14">
    <source>
        <dbReference type="ARBA" id="ARBA00023253"/>
    </source>
</evidence>
<dbReference type="Proteomes" id="UP000007752">
    <property type="component" value="Chromosome 1"/>
</dbReference>
<comment type="similarity">
    <text evidence="16">Belongs to the WD repeat PROPPIN family.</text>
</comment>
<feature type="compositionally biased region" description="Polar residues" evidence="18">
    <location>
        <begin position="314"/>
        <end position="323"/>
    </location>
</feature>
<feature type="compositionally biased region" description="Polar residues" evidence="18">
    <location>
        <begin position="22"/>
        <end position="32"/>
    </location>
</feature>
<evidence type="ECO:0000256" key="9">
    <source>
        <dbReference type="ARBA" id="ARBA00022737"/>
    </source>
</evidence>
<keyword evidence="10" id="KW-0735">Signal-anchor</keyword>
<evidence type="ECO:0000256" key="17">
    <source>
        <dbReference type="ARBA" id="ARBA00030350"/>
    </source>
</evidence>
<keyword evidence="5" id="KW-0853">WD repeat</keyword>
<feature type="compositionally biased region" description="Basic and acidic residues" evidence="18">
    <location>
        <begin position="304"/>
        <end position="313"/>
    </location>
</feature>
<reference evidence="19" key="2">
    <citation type="submission" date="2008-12" db="EMBL/GenBank/DDBJ databases">
        <title>Improved gene annotation of the rice (Oryza sativa) genomes.</title>
        <authorList>
            <person name="Wang J."/>
            <person name="Li R."/>
            <person name="Fan W."/>
            <person name="Huang Q."/>
            <person name="Zhang J."/>
            <person name="Zhou Y."/>
            <person name="Hu Y."/>
            <person name="Zi S."/>
            <person name="Li J."/>
            <person name="Ni P."/>
            <person name="Zheng H."/>
            <person name="Zhang Y."/>
            <person name="Zhao M."/>
            <person name="Hao Q."/>
            <person name="McDermott J."/>
            <person name="Samudrala R."/>
            <person name="Kristiansen K."/>
            <person name="Wong G.K.-S."/>
        </authorList>
    </citation>
    <scope>NUCLEOTIDE SEQUENCE</scope>
</reference>
<keyword evidence="15" id="KW-0119">Carbohydrate metabolism</keyword>
<evidence type="ECO:0000256" key="7">
    <source>
        <dbReference type="ARBA" id="ARBA00022679"/>
    </source>
</evidence>
<evidence type="ECO:0000256" key="18">
    <source>
        <dbReference type="SAM" id="MobiDB-lite"/>
    </source>
</evidence>
<keyword evidence="8" id="KW-0812">Transmembrane</keyword>
<dbReference type="AlphaFoldDB" id="B9ET24"/>
<dbReference type="PANTHER" id="PTHR31741">
    <property type="entry name" value="OS02G0726500 PROTEIN-RELATED"/>
    <property type="match status" value="1"/>
</dbReference>
<reference evidence="19" key="1">
    <citation type="journal article" date="2005" name="PLoS Biol.">
        <title>The genomes of Oryza sativa: a history of duplications.</title>
        <authorList>
            <person name="Yu J."/>
            <person name="Wang J."/>
            <person name="Lin W."/>
            <person name="Li S."/>
            <person name="Li H."/>
            <person name="Zhou J."/>
            <person name="Ni P."/>
            <person name="Dong W."/>
            <person name="Hu S."/>
            <person name="Zeng C."/>
            <person name="Zhang J."/>
            <person name="Zhang Y."/>
            <person name="Li R."/>
            <person name="Xu Z."/>
            <person name="Li S."/>
            <person name="Li X."/>
            <person name="Zheng H."/>
            <person name="Cong L."/>
            <person name="Lin L."/>
            <person name="Yin J."/>
            <person name="Geng J."/>
            <person name="Li G."/>
            <person name="Shi J."/>
            <person name="Liu J."/>
            <person name="Lv H."/>
            <person name="Li J."/>
            <person name="Wang J."/>
            <person name="Deng Y."/>
            <person name="Ran L."/>
            <person name="Shi X."/>
            <person name="Wang X."/>
            <person name="Wu Q."/>
            <person name="Li C."/>
            <person name="Ren X."/>
            <person name="Wang J."/>
            <person name="Wang X."/>
            <person name="Li D."/>
            <person name="Liu D."/>
            <person name="Zhang X."/>
            <person name="Ji Z."/>
            <person name="Zhao W."/>
            <person name="Sun Y."/>
            <person name="Zhang Z."/>
            <person name="Bao J."/>
            <person name="Han Y."/>
            <person name="Dong L."/>
            <person name="Ji J."/>
            <person name="Chen P."/>
            <person name="Wu S."/>
            <person name="Liu J."/>
            <person name="Xiao Y."/>
            <person name="Bu D."/>
            <person name="Tan J."/>
            <person name="Yang L."/>
            <person name="Ye C."/>
            <person name="Zhang J."/>
            <person name="Xu J."/>
            <person name="Zhou Y."/>
            <person name="Yu Y."/>
            <person name="Zhang B."/>
            <person name="Zhuang S."/>
            <person name="Wei H."/>
            <person name="Liu B."/>
            <person name="Lei M."/>
            <person name="Yu H."/>
            <person name="Li Y."/>
            <person name="Xu H."/>
            <person name="Wei S."/>
            <person name="He X."/>
            <person name="Fang L."/>
            <person name="Zhang Z."/>
            <person name="Zhang Y."/>
            <person name="Huang X."/>
            <person name="Su Z."/>
            <person name="Tong W."/>
            <person name="Li J."/>
            <person name="Tong Z."/>
            <person name="Li S."/>
            <person name="Ye J."/>
            <person name="Wang L."/>
            <person name="Fang L."/>
            <person name="Lei T."/>
            <person name="Chen C."/>
            <person name="Chen H."/>
            <person name="Xu Z."/>
            <person name="Li H."/>
            <person name="Huang H."/>
            <person name="Zhang F."/>
            <person name="Xu H."/>
            <person name="Li N."/>
            <person name="Zhao C."/>
            <person name="Li S."/>
            <person name="Dong L."/>
            <person name="Huang Y."/>
            <person name="Li L."/>
            <person name="Xi Y."/>
            <person name="Qi Q."/>
            <person name="Li W."/>
            <person name="Zhang B."/>
            <person name="Hu W."/>
            <person name="Zhang Y."/>
            <person name="Tian X."/>
            <person name="Jiao Y."/>
            <person name="Liang X."/>
            <person name="Jin J."/>
            <person name="Gao L."/>
            <person name="Zheng W."/>
            <person name="Hao B."/>
            <person name="Liu S."/>
            <person name="Wang W."/>
            <person name="Yuan L."/>
            <person name="Cao M."/>
            <person name="McDermott J."/>
            <person name="Samudrala R."/>
            <person name="Wang J."/>
            <person name="Wong G.K."/>
            <person name="Yang H."/>
        </authorList>
    </citation>
    <scope>NUCLEOTIDE SEQUENCE [LARGE SCALE GENOMIC DNA]</scope>
</reference>
<evidence type="ECO:0000256" key="5">
    <source>
        <dbReference type="ARBA" id="ARBA00022574"/>
    </source>
</evidence>
<comment type="pathway">
    <text evidence="3">Glycan metabolism.</text>
</comment>
<dbReference type="SUPFAM" id="SSF50978">
    <property type="entry name" value="WD40 repeat-like"/>
    <property type="match status" value="1"/>
</dbReference>
<dbReference type="InterPro" id="IPR001680">
    <property type="entry name" value="WD40_rpt"/>
</dbReference>
<dbReference type="InterPro" id="IPR036322">
    <property type="entry name" value="WD40_repeat_dom_sf"/>
</dbReference>
<keyword evidence="9" id="KW-0677">Repeat</keyword>
<keyword evidence="13" id="KW-0325">Glycoprotein</keyword>
<keyword evidence="11" id="KW-1133">Transmembrane helix</keyword>
<dbReference type="InterPro" id="IPR024709">
    <property type="entry name" value="FucosylTrfase_pln"/>
</dbReference>
<dbReference type="EMBL" id="CM000138">
    <property type="protein sequence ID" value="EEE53940.1"/>
    <property type="molecule type" value="Genomic_DNA"/>
</dbReference>
<dbReference type="GO" id="GO:0006004">
    <property type="term" value="P:fucose metabolic process"/>
    <property type="evidence" value="ECO:0007669"/>
    <property type="project" value="UniProtKB-KW"/>
</dbReference>
<evidence type="ECO:0000256" key="11">
    <source>
        <dbReference type="ARBA" id="ARBA00022989"/>
    </source>
</evidence>
<evidence type="ECO:0000256" key="1">
    <source>
        <dbReference type="ARBA" id="ARBA00004606"/>
    </source>
</evidence>